<dbReference type="Gene3D" id="1.10.510.10">
    <property type="entry name" value="Transferase(Phosphotransferase) domain 1"/>
    <property type="match status" value="1"/>
</dbReference>
<reference evidence="8 9" key="1">
    <citation type="submission" date="2024-10" db="EMBL/GenBank/DDBJ databases">
        <title>Updated reference genomes for cyclostephanoid diatoms.</title>
        <authorList>
            <person name="Roberts W.R."/>
            <person name="Alverson A.J."/>
        </authorList>
    </citation>
    <scope>NUCLEOTIDE SEQUENCE [LARGE SCALE GENOMIC DNA]</scope>
    <source>
        <strain evidence="8 9">AJA228-03</strain>
    </source>
</reference>
<gene>
    <name evidence="8" type="ORF">ACHAXA_003433</name>
</gene>
<dbReference type="GO" id="GO:0004674">
    <property type="term" value="F:protein serine/threonine kinase activity"/>
    <property type="evidence" value="ECO:0007669"/>
    <property type="project" value="UniProtKB-KW"/>
</dbReference>
<dbReference type="InterPro" id="IPR000719">
    <property type="entry name" value="Prot_kinase_dom"/>
</dbReference>
<keyword evidence="3 6" id="KW-0547">Nucleotide-binding</keyword>
<dbReference type="Gene3D" id="2.60.120.200">
    <property type="match status" value="1"/>
</dbReference>
<evidence type="ECO:0000256" key="1">
    <source>
        <dbReference type="ARBA" id="ARBA00022527"/>
    </source>
</evidence>
<evidence type="ECO:0000259" key="7">
    <source>
        <dbReference type="PROSITE" id="PS50011"/>
    </source>
</evidence>
<evidence type="ECO:0000256" key="4">
    <source>
        <dbReference type="ARBA" id="ARBA00022777"/>
    </source>
</evidence>
<evidence type="ECO:0000256" key="3">
    <source>
        <dbReference type="ARBA" id="ARBA00022741"/>
    </source>
</evidence>
<evidence type="ECO:0000256" key="6">
    <source>
        <dbReference type="PROSITE-ProRule" id="PRU10141"/>
    </source>
</evidence>
<dbReference type="EMBL" id="JALLPB020000041">
    <property type="protein sequence ID" value="KAL3823285.1"/>
    <property type="molecule type" value="Genomic_DNA"/>
</dbReference>
<dbReference type="PROSITE" id="PS00107">
    <property type="entry name" value="PROTEIN_KINASE_ATP"/>
    <property type="match status" value="1"/>
</dbReference>
<feature type="domain" description="Protein kinase" evidence="7">
    <location>
        <begin position="1058"/>
        <end position="1322"/>
    </location>
</feature>
<dbReference type="Pfam" id="PF00069">
    <property type="entry name" value="Pkinase"/>
    <property type="match status" value="1"/>
</dbReference>
<accession>A0ABD3SFW5</accession>
<dbReference type="InterPro" id="IPR008271">
    <property type="entry name" value="Ser/Thr_kinase_AS"/>
</dbReference>
<protein>
    <recommendedName>
        <fullName evidence="7">Protein kinase domain-containing protein</fullName>
    </recommendedName>
</protein>
<keyword evidence="2" id="KW-0808">Transferase</keyword>
<dbReference type="PROSITE" id="PS50011">
    <property type="entry name" value="PROTEIN_KINASE_DOM"/>
    <property type="match status" value="1"/>
</dbReference>
<dbReference type="InterPro" id="IPR017441">
    <property type="entry name" value="Protein_kinase_ATP_BS"/>
</dbReference>
<dbReference type="GO" id="GO:0005524">
    <property type="term" value="F:ATP binding"/>
    <property type="evidence" value="ECO:0007669"/>
    <property type="project" value="UniProtKB-UniRule"/>
</dbReference>
<name>A0ABD3SFW5_9STRA</name>
<feature type="non-terminal residue" evidence="8">
    <location>
        <position position="1"/>
    </location>
</feature>
<dbReference type="PANTHER" id="PTHR24349">
    <property type="entry name" value="SERINE/THREONINE-PROTEIN KINASE"/>
    <property type="match status" value="1"/>
</dbReference>
<keyword evidence="9" id="KW-1185">Reference proteome</keyword>
<dbReference type="SUPFAM" id="SSF49899">
    <property type="entry name" value="Concanavalin A-like lectins/glucanases"/>
    <property type="match status" value="1"/>
</dbReference>
<evidence type="ECO:0000256" key="5">
    <source>
        <dbReference type="ARBA" id="ARBA00022840"/>
    </source>
</evidence>
<keyword evidence="5 6" id="KW-0067">ATP-binding</keyword>
<evidence type="ECO:0000256" key="2">
    <source>
        <dbReference type="ARBA" id="ARBA00022679"/>
    </source>
</evidence>
<evidence type="ECO:0000313" key="9">
    <source>
        <dbReference type="Proteomes" id="UP001530377"/>
    </source>
</evidence>
<feature type="binding site" evidence="6">
    <location>
        <position position="1087"/>
    </location>
    <ligand>
        <name>ATP</name>
        <dbReference type="ChEBI" id="CHEBI:30616"/>
    </ligand>
</feature>
<dbReference type="InterPro" id="IPR011009">
    <property type="entry name" value="Kinase-like_dom_sf"/>
</dbReference>
<keyword evidence="1" id="KW-0723">Serine/threonine-protein kinase</keyword>
<keyword evidence="4" id="KW-0418">Kinase</keyword>
<dbReference type="CDD" id="cd05117">
    <property type="entry name" value="STKc_CAMK"/>
    <property type="match status" value="1"/>
</dbReference>
<dbReference type="FunFam" id="1.10.510.10:FF:001413">
    <property type="entry name" value="Predicted protein"/>
    <property type="match status" value="1"/>
</dbReference>
<organism evidence="8 9">
    <name type="scientific">Cyclostephanos tholiformis</name>
    <dbReference type="NCBI Taxonomy" id="382380"/>
    <lineage>
        <taxon>Eukaryota</taxon>
        <taxon>Sar</taxon>
        <taxon>Stramenopiles</taxon>
        <taxon>Ochrophyta</taxon>
        <taxon>Bacillariophyta</taxon>
        <taxon>Coscinodiscophyceae</taxon>
        <taxon>Thalassiosirophycidae</taxon>
        <taxon>Stephanodiscales</taxon>
        <taxon>Stephanodiscaceae</taxon>
        <taxon>Cyclostephanos</taxon>
    </lineage>
</organism>
<dbReference type="SUPFAM" id="SSF56112">
    <property type="entry name" value="Protein kinase-like (PK-like)"/>
    <property type="match status" value="1"/>
</dbReference>
<evidence type="ECO:0000313" key="8">
    <source>
        <dbReference type="EMBL" id="KAL3823285.1"/>
    </source>
</evidence>
<comment type="caution">
    <text evidence="8">The sequence shown here is derived from an EMBL/GenBank/DDBJ whole genome shotgun (WGS) entry which is preliminary data.</text>
</comment>
<dbReference type="Proteomes" id="UP001530377">
    <property type="component" value="Unassembled WGS sequence"/>
</dbReference>
<proteinExistence type="predicted"/>
<dbReference type="InterPro" id="IPR013320">
    <property type="entry name" value="ConA-like_dom_sf"/>
</dbReference>
<sequence length="2146" mass="237672">QHQSRRISSQKYHPIRYMNRNMKMKLHITSFYLLLVKYSANVQRASSQQQCDGSLSGDFKLEGLSGTCTYEKLLDAYTRQVHGVVGSTCQAPGGGGGGGSALTAKEDFDFKLTAAMTEPVSSPEAAASIVCRAMYDAQQVTPFYLAADRGTDYHFEQMFYNGLSDWQDEVETVHETSDGAVASRLQTDAAKVREFYDGLGKYGRVSWPDQLTNFESSTCTSNAAMCCWPKDRQANDNNGNCATPYDENCIDKDPADNTNLCFADLGRGNRSSGFDTERGFISFPEDNADGEGPIHCHGLAWANDEYDAITRYRANNLFYVSMYDHMYQRGYVKNIPGMPMCGCMDQMPMVTRSDCTQVDLTEDWEVVYEDGTFGARLIKVEIAFNACRGRNNRNNDLWAYAARLYDEGRMTPGQFGTVGRVLTDDQNCYFQTEYAKHRKGYQTGYAHDGDSWTKAAGRDDMYTSPHLGREGFRSALTQSSTRTSTEGRGAIIMRLCASCVKTHKRVFYKRLTDVPAGFDLLRNILYYSSTTAPSGNVWGTDFSLHSSYEDAESGANPWKCPGNAFNYGAPFVGNCSPSGAQVNDQHSVWSWGSGPRLNVAYYVNSAEPVEAIETFTANLDLGTPTTAGATYQDGGVTYITVGGSDIWNQVDSGRYASQSRTGDIDVSVFVKSVTNPGGQDWAKAGIMLRSDQSANAANVFLLLSSKQGINAQIRQSKNRYTDNVAQHKTTPFQTSAWLRIVKKMEKIEFYRSDDGINWVMHGSPQTLFFPNDSYQVGLAVSSGGWDTAEGTFDKYSVEDYLFPTAAPSISSAPTAWDPLVDIGKLAPQPAGQFVKTGDVESVKGSGTGIWGSNDSFTYNNTQELVGDGGSVEMYIKRFNPWTNIYARGGIMLRDNRDPDAANVFLGAGRSGVVFQSRSRTGAKTVSHNYIFTDWDNAMWVKLVYDNLGNVEAFYKNKATDSYISLGNVVMEINGDTIQVGCAVTAGTNYQWALEESIMRNNYPAMAHVSDVQTYCSSAPTPKPMHTVTPISPSNSFSGFSTTTGSITISLGSIREKYIIVPRILGSGYHGSVRECIDRATGLRYAVKTISKSDPRVRPECIVREAIISSEMNHPNFVRLVDVFEDSTRVHLVTDLCEGGELFQKIIDRSSLPVGGAACFTEEEAARTMSQILNAVSYMHSRNIVHRDLKPENILFETADEDSPAKIIDFGLARRHVAHEAPMSNVTGTPYYIAPEVLRRQYDKSCDMWSLGVIAYVLLCGYPPFNGRDDDDIHRSILRGWYCFPSREWGGVSREALDFIRRLLEKDTKKRMTAEQALMHPWITGVNEAKVDGSRTQKMKISHTAVSLLATALPGSVLGQECLKGGFRLEINGACSPESVLEAYEDQVYYAAGGIPKTCTTTAKSDLLSKLGGKSIQSLCDDLYLTQEKVPFTNAAGRGDDFHFEGMFFNGRTDWQEDVETLVSNAATDILKEDAEQVRVFYDGTAQGRRVEWPGTLSNFQSSVKDRDNLATCTTNAAMCCWPKDRQANDNNGNCATAYDENCVNKDPADNTDLCFVDVNRTSTDGYESAKGYLGFPLDNNDGEGAIHCHGLAWSNDVNDRTARYKGNNLFYVSMYDHMYQRGYVKNIPGAPIVEQMPTVTRSDCTQIDVVESFTIDYNPISNTFTPKLTSVDVNFNACQGINNQNNDLWAYMARLYYQGDITPKQFGDAGRIITNGDCEGASANQLNKMNLQTGYEEDGSKWTRVAGRESMKRYDPYGHRAFSMSLRPSVSGPVHYGIIMRVCATCSYTHRKIFYRRNTLLPSDFNLLYNILYETNDGGGRNRWNIDFTLHSTYEDAVNGSNPWLCPGNVFNYGATFYGECSPTGVKVTDQFSRFLESWGQKTDVGYFVNKAKDDGLQVVSTTAIKGLVYFDPNYGWYGAYASGIALKNVTDGTIYMSGGGADLWNNQDDFNYNYQVVSGDYTAIVHASAMTNSANDSWAKAGLMFRKSTAPNSTHYSVYLTLNMGICTQWRMVENGSSGGGPCVQPGVKFSWLMIRKLGNTFTSHTGTQALPGGPIVWTLVHSTTSFVTIGNEYNVGLAVTGHQWNTKIVTEAVFTGYQYRFPNDQPNIQAHLDPHNLADVQAHLDPHNLSDVQAHLDPHNQTNQ</sequence>
<dbReference type="PROSITE" id="PS00108">
    <property type="entry name" value="PROTEIN_KINASE_ST"/>
    <property type="match status" value="1"/>
</dbReference>
<dbReference type="InterPro" id="IPR050205">
    <property type="entry name" value="CDPK_Ser/Thr_kinases"/>
</dbReference>
<dbReference type="SMART" id="SM00220">
    <property type="entry name" value="S_TKc"/>
    <property type="match status" value="1"/>
</dbReference>